<dbReference type="Pfam" id="PF21983">
    <property type="entry name" value="NikA-like"/>
    <property type="match status" value="1"/>
</dbReference>
<dbReference type="InterPro" id="IPR053842">
    <property type="entry name" value="NikA-like"/>
</dbReference>
<dbReference type="Proteomes" id="UP000280819">
    <property type="component" value="Unassembled WGS sequence"/>
</dbReference>
<evidence type="ECO:0000313" key="2">
    <source>
        <dbReference type="Proteomes" id="UP000280819"/>
    </source>
</evidence>
<evidence type="ECO:0008006" key="3">
    <source>
        <dbReference type="Google" id="ProtNLM"/>
    </source>
</evidence>
<sequence>MRVSRAERDAVRRRAKALGVKPSAWARAVLRDALDDRRHEVEALAAQAVVPRPRPELARAVEQLRRVGVNLNQTRRAGDVVDGHLLLDVLKQVDAVRAALGDEVAL</sequence>
<evidence type="ECO:0000313" key="1">
    <source>
        <dbReference type="EMBL" id="RRD05261.1"/>
    </source>
</evidence>
<gene>
    <name evidence="1" type="ORF">EII34_07615</name>
</gene>
<dbReference type="AlphaFoldDB" id="A0A3P1T6X6"/>
<reference evidence="1 2" key="1">
    <citation type="submission" date="2018-11" db="EMBL/GenBank/DDBJ databases">
        <title>Genomes From Bacteria Associated with the Canine Oral Cavity: a Test Case for Automated Genome-Based Taxonomic Assignment.</title>
        <authorList>
            <person name="Coil D.A."/>
            <person name="Jospin G."/>
            <person name="Darling A.E."/>
            <person name="Wallis C."/>
            <person name="Davis I.J."/>
            <person name="Harris S."/>
            <person name="Eisen J.A."/>
            <person name="Holcombe L.J."/>
            <person name="O'Flynn C."/>
        </authorList>
    </citation>
    <scope>NUCLEOTIDE SEQUENCE [LARGE SCALE GENOMIC DNA]</scope>
    <source>
        <strain evidence="1 2">OH887_COT-365</strain>
    </source>
</reference>
<comment type="caution">
    <text evidence="1">The sequence shown here is derived from an EMBL/GenBank/DDBJ whole genome shotgun (WGS) entry which is preliminary data.</text>
</comment>
<protein>
    <recommendedName>
        <fullName evidence="3">Bacterial mobilisation domain-containing protein</fullName>
    </recommendedName>
</protein>
<name>A0A3P1T6X6_9ACTN</name>
<accession>A0A3P1T6X6</accession>
<proteinExistence type="predicted"/>
<dbReference type="OrthoDB" id="4794385at2"/>
<dbReference type="EMBL" id="RQZG01000007">
    <property type="protein sequence ID" value="RRD05261.1"/>
    <property type="molecule type" value="Genomic_DNA"/>
</dbReference>
<organism evidence="1 2">
    <name type="scientific">Arachnia propionica</name>
    <dbReference type="NCBI Taxonomy" id="1750"/>
    <lineage>
        <taxon>Bacteria</taxon>
        <taxon>Bacillati</taxon>
        <taxon>Actinomycetota</taxon>
        <taxon>Actinomycetes</taxon>
        <taxon>Propionibacteriales</taxon>
        <taxon>Propionibacteriaceae</taxon>
        <taxon>Arachnia</taxon>
    </lineage>
</organism>